<dbReference type="InterPro" id="IPR018060">
    <property type="entry name" value="HTH_AraC"/>
</dbReference>
<reference evidence="5 6" key="1">
    <citation type="submission" date="2021-05" db="EMBL/GenBank/DDBJ databases">
        <title>Novel Bacillus species.</title>
        <authorList>
            <person name="Liu G."/>
        </authorList>
    </citation>
    <scope>NUCLEOTIDE SEQUENCE [LARGE SCALE GENOMIC DNA]</scope>
    <source>
        <strain evidence="5 6">FJAT-49705</strain>
    </source>
</reference>
<dbReference type="Gene3D" id="1.10.10.60">
    <property type="entry name" value="Homeodomain-like"/>
    <property type="match status" value="2"/>
</dbReference>
<sequence length="243" mass="28829">MEKMKEIVAERRTYTAHQDTHSHSYAQLILPLQGELNIKAGEQNIKLDQQTLFFVPPKCNHTFHSVVRNEFLVLDIPDFMLTWNELKLQNKGVSYKLNNRWKGIRNLILDEINEYSVHSSALKELYPYISHYLLQKQQPKSIRYIHEHYDQNITVQQLASIEHYHRSYYSDWFLKETGRSPSAYIQEVRLNKAKELLRNTDLPILHIAIQVGLEHQSSLTRLFQKHDELTPSQFRKKYTILAK</sequence>
<evidence type="ECO:0000259" key="4">
    <source>
        <dbReference type="PROSITE" id="PS01124"/>
    </source>
</evidence>
<keyword evidence="2" id="KW-0238">DNA-binding</keyword>
<evidence type="ECO:0000256" key="1">
    <source>
        <dbReference type="ARBA" id="ARBA00023015"/>
    </source>
</evidence>
<evidence type="ECO:0000256" key="2">
    <source>
        <dbReference type="ARBA" id="ARBA00023125"/>
    </source>
</evidence>
<organism evidence="5 6">
    <name type="scientific">Cytobacillus citreus</name>
    <dbReference type="NCBI Taxonomy" id="2833586"/>
    <lineage>
        <taxon>Bacteria</taxon>
        <taxon>Bacillati</taxon>
        <taxon>Bacillota</taxon>
        <taxon>Bacilli</taxon>
        <taxon>Bacillales</taxon>
        <taxon>Bacillaceae</taxon>
        <taxon>Cytobacillus</taxon>
    </lineage>
</organism>
<dbReference type="InterPro" id="IPR009057">
    <property type="entry name" value="Homeodomain-like_sf"/>
</dbReference>
<dbReference type="SUPFAM" id="SSF46689">
    <property type="entry name" value="Homeodomain-like"/>
    <property type="match status" value="2"/>
</dbReference>
<evidence type="ECO:0000256" key="3">
    <source>
        <dbReference type="ARBA" id="ARBA00023163"/>
    </source>
</evidence>
<protein>
    <submittedName>
        <fullName evidence="5">Helix-turn-helix domain-containing protein</fullName>
    </submittedName>
</protein>
<dbReference type="PROSITE" id="PS01124">
    <property type="entry name" value="HTH_ARAC_FAMILY_2"/>
    <property type="match status" value="1"/>
</dbReference>
<dbReference type="InterPro" id="IPR003313">
    <property type="entry name" value="AraC-bd"/>
</dbReference>
<dbReference type="Gene3D" id="2.60.120.10">
    <property type="entry name" value="Jelly Rolls"/>
    <property type="match status" value="1"/>
</dbReference>
<gene>
    <name evidence="5" type="ORF">KHA94_10280</name>
</gene>
<keyword evidence="6" id="KW-1185">Reference proteome</keyword>
<dbReference type="PANTHER" id="PTHR43280">
    <property type="entry name" value="ARAC-FAMILY TRANSCRIPTIONAL REGULATOR"/>
    <property type="match status" value="1"/>
</dbReference>
<dbReference type="Pfam" id="PF02311">
    <property type="entry name" value="AraC_binding"/>
    <property type="match status" value="1"/>
</dbReference>
<dbReference type="InterPro" id="IPR011051">
    <property type="entry name" value="RmlC_Cupin_sf"/>
</dbReference>
<comment type="caution">
    <text evidence="5">The sequence shown here is derived from an EMBL/GenBank/DDBJ whole genome shotgun (WGS) entry which is preliminary data.</text>
</comment>
<proteinExistence type="predicted"/>
<dbReference type="EMBL" id="JAGYPM010000002">
    <property type="protein sequence ID" value="MBS4190568.1"/>
    <property type="molecule type" value="Genomic_DNA"/>
</dbReference>
<dbReference type="InterPro" id="IPR014710">
    <property type="entry name" value="RmlC-like_jellyroll"/>
</dbReference>
<dbReference type="Pfam" id="PF12833">
    <property type="entry name" value="HTH_18"/>
    <property type="match status" value="1"/>
</dbReference>
<dbReference type="SMART" id="SM00342">
    <property type="entry name" value="HTH_ARAC"/>
    <property type="match status" value="1"/>
</dbReference>
<dbReference type="RefSeq" id="WP_213102003.1">
    <property type="nucleotide sequence ID" value="NZ_JAGYPM010000002.1"/>
</dbReference>
<dbReference type="SUPFAM" id="SSF51182">
    <property type="entry name" value="RmlC-like cupins"/>
    <property type="match status" value="1"/>
</dbReference>
<keyword evidence="3" id="KW-0804">Transcription</keyword>
<dbReference type="PANTHER" id="PTHR43280:SF26">
    <property type="entry name" value="ARAC-FAMILY TRANSCRIPTIONAL REGULATOR"/>
    <property type="match status" value="1"/>
</dbReference>
<keyword evidence="1" id="KW-0805">Transcription regulation</keyword>
<feature type="domain" description="HTH araC/xylS-type" evidence="4">
    <location>
        <begin position="139"/>
        <end position="237"/>
    </location>
</feature>
<evidence type="ECO:0000313" key="5">
    <source>
        <dbReference type="EMBL" id="MBS4190568.1"/>
    </source>
</evidence>
<accession>A0ABS5NT41</accession>
<dbReference type="Proteomes" id="UP000681027">
    <property type="component" value="Unassembled WGS sequence"/>
</dbReference>
<name>A0ABS5NT41_9BACI</name>
<evidence type="ECO:0000313" key="6">
    <source>
        <dbReference type="Proteomes" id="UP000681027"/>
    </source>
</evidence>